<gene>
    <name evidence="2" type="ORF">UFOVP257_41</name>
</gene>
<sequence>MRSKDIVPNKKHPVQEDWQDVKNFGKEVGSGVVDIGKGAVDLAVAAGKDFVDPESYKRDWETVKRGAKFATDDPIGAAKYAARSTDDFGRAMANQATFGGADYADAFGRKYIYGDSNLDKHVWNKYQSQQKAAHGDKFKPEPWTGSYDQYKKVQDIWSDEAAQRSPTATAMGDVGGTLLSLPFTGGARAGVSLVAKGAQNLGKIPKVGKILKPAAEIGAGTVGGVAAEKGTGKAVRKIDPDNPYIPDQTNEGTRNPFRRAPAPAPAPSTPHTAPATPHTPAPVDLNSIPPSSSVTRRQWKRMSTADRQAEWDKHTAASAPAPAEPPSEPGILDKAGELRDKWNQFRYKTTDPLEIEKIKQERNITRNTKGGGGDKENKGITNTAWNILKSPVPNIVGGLGLYGAYKTAQDYSNASPEERKKWTYSDVGADVIKHGADAGMGMLSRLNPLSDEPWHPPGVKPSPEEKPADSSGGNTTPSTTTEPTVNPTEPGSSNVPGERLEPARNRYTRNTVPEIPADASPQREAAGDNNSQDAENAAVAQFLRNMVRRESGGKNIENKTGSKAYGLFQFMPGTFKGLVAKATPDSPLYKKTWNEFKQDVNLQKDAMKVITKDYLNSLHKSKLQVTPAALYMLHYFGPTGIKMMNSDPNLTLDKIFKPTKNELTGKLEPNIVFKQNPNLKPHETVSALYGKLHAAMQDSKPTTGTRVATAPANTTVPKGKKLKDKATDILATVVGAKSASAEELPSKKVKAGGAAKPATVADKIDNKEKSASDTEVPDTSVKAKSSTSDAEKTRRSQDMARKNADTIAASNKVQAAQKAHLAGTDIEKTPDELDRSKYGGTIGGKAYEPNPPSVPKIDDVSKVLQKSYANSEEPVSKPIVTKLPSIEPVEEPKSAWDKGIETMTGKPRLSQKELRTVQVPESINTELQDILKLAGKR</sequence>
<feature type="region of interest" description="Disordered" evidence="1">
    <location>
        <begin position="697"/>
        <end position="721"/>
    </location>
</feature>
<feature type="compositionally biased region" description="Basic and acidic residues" evidence="1">
    <location>
        <begin position="303"/>
        <end position="315"/>
    </location>
</feature>
<evidence type="ECO:0000256" key="1">
    <source>
        <dbReference type="SAM" id="MobiDB-lite"/>
    </source>
</evidence>
<dbReference type="CDD" id="cd00442">
    <property type="entry name" value="Lyz-like"/>
    <property type="match status" value="1"/>
</dbReference>
<protein>
    <recommendedName>
        <fullName evidence="3">LT_GEWL domain containing protein</fullName>
    </recommendedName>
</protein>
<feature type="region of interest" description="Disordered" evidence="1">
    <location>
        <begin position="890"/>
        <end position="913"/>
    </location>
</feature>
<feature type="compositionally biased region" description="Basic and acidic residues" evidence="1">
    <location>
        <begin position="762"/>
        <end position="772"/>
    </location>
</feature>
<feature type="region of interest" description="Disordered" evidence="1">
    <location>
        <begin position="736"/>
        <end position="856"/>
    </location>
</feature>
<dbReference type="Gene3D" id="1.10.530.10">
    <property type="match status" value="1"/>
</dbReference>
<evidence type="ECO:0000313" key="2">
    <source>
        <dbReference type="EMBL" id="CAB4133064.1"/>
    </source>
</evidence>
<feature type="compositionally biased region" description="Low complexity" evidence="1">
    <location>
        <begin position="470"/>
        <end position="491"/>
    </location>
</feature>
<organism evidence="2">
    <name type="scientific">uncultured Caudovirales phage</name>
    <dbReference type="NCBI Taxonomy" id="2100421"/>
    <lineage>
        <taxon>Viruses</taxon>
        <taxon>Duplodnaviria</taxon>
        <taxon>Heunggongvirae</taxon>
        <taxon>Uroviricota</taxon>
        <taxon>Caudoviricetes</taxon>
        <taxon>Peduoviridae</taxon>
        <taxon>Maltschvirus</taxon>
        <taxon>Maltschvirus maltsch</taxon>
    </lineage>
</organism>
<dbReference type="EMBL" id="LR796274">
    <property type="protein sequence ID" value="CAB4133064.1"/>
    <property type="molecule type" value="Genomic_DNA"/>
</dbReference>
<feature type="compositionally biased region" description="Basic and acidic residues" evidence="1">
    <location>
        <begin position="825"/>
        <end position="837"/>
    </location>
</feature>
<feature type="compositionally biased region" description="Basic and acidic residues" evidence="1">
    <location>
        <begin position="789"/>
        <end position="804"/>
    </location>
</feature>
<accession>A0A6J5LEQ7</accession>
<reference evidence="2" key="1">
    <citation type="submission" date="2020-04" db="EMBL/GenBank/DDBJ databases">
        <authorList>
            <person name="Chiriac C."/>
            <person name="Salcher M."/>
            <person name="Ghai R."/>
            <person name="Kavagutti S V."/>
        </authorList>
    </citation>
    <scope>NUCLEOTIDE SEQUENCE</scope>
</reference>
<feature type="compositionally biased region" description="Basic and acidic residues" evidence="1">
    <location>
        <begin position="890"/>
        <end position="900"/>
    </location>
</feature>
<evidence type="ECO:0008006" key="3">
    <source>
        <dbReference type="Google" id="ProtNLM"/>
    </source>
</evidence>
<feature type="region of interest" description="Disordered" evidence="1">
    <location>
        <begin position="358"/>
        <end position="385"/>
    </location>
</feature>
<proteinExistence type="predicted"/>
<feature type="region of interest" description="Disordered" evidence="1">
    <location>
        <begin position="229"/>
        <end position="333"/>
    </location>
</feature>
<feature type="compositionally biased region" description="Low complexity" evidence="1">
    <location>
        <begin position="751"/>
        <end position="761"/>
    </location>
</feature>
<feature type="region of interest" description="Disordered" evidence="1">
    <location>
        <begin position="442"/>
        <end position="534"/>
    </location>
</feature>
<feature type="compositionally biased region" description="Low complexity" evidence="1">
    <location>
        <begin position="269"/>
        <end position="282"/>
    </location>
</feature>
<feature type="compositionally biased region" description="Polar residues" evidence="1">
    <location>
        <begin position="699"/>
        <end position="716"/>
    </location>
</feature>
<name>A0A6J5LEQ7_9CAUD</name>